<evidence type="ECO:0000313" key="1">
    <source>
        <dbReference type="EnsemblProtists" id="EOD38430"/>
    </source>
</evidence>
<reference evidence="1" key="2">
    <citation type="submission" date="2024-10" db="UniProtKB">
        <authorList>
            <consortium name="EnsemblProtists"/>
        </authorList>
    </citation>
    <scope>IDENTIFICATION</scope>
</reference>
<accession>A0A0D3KRP5</accession>
<proteinExistence type="predicted"/>
<dbReference type="PaxDb" id="2903-EOD38430"/>
<organism evidence="1 2">
    <name type="scientific">Emiliania huxleyi (strain CCMP1516)</name>
    <dbReference type="NCBI Taxonomy" id="280463"/>
    <lineage>
        <taxon>Eukaryota</taxon>
        <taxon>Haptista</taxon>
        <taxon>Haptophyta</taxon>
        <taxon>Prymnesiophyceae</taxon>
        <taxon>Isochrysidales</taxon>
        <taxon>Noelaerhabdaceae</taxon>
        <taxon>Emiliania</taxon>
    </lineage>
</organism>
<protein>
    <submittedName>
        <fullName evidence="1">Uncharacterized protein</fullName>
    </submittedName>
</protein>
<reference evidence="2" key="1">
    <citation type="journal article" date="2013" name="Nature">
        <title>Pan genome of the phytoplankton Emiliania underpins its global distribution.</title>
        <authorList>
            <person name="Read B.A."/>
            <person name="Kegel J."/>
            <person name="Klute M.J."/>
            <person name="Kuo A."/>
            <person name="Lefebvre S.C."/>
            <person name="Maumus F."/>
            <person name="Mayer C."/>
            <person name="Miller J."/>
            <person name="Monier A."/>
            <person name="Salamov A."/>
            <person name="Young J."/>
            <person name="Aguilar M."/>
            <person name="Claverie J.M."/>
            <person name="Frickenhaus S."/>
            <person name="Gonzalez K."/>
            <person name="Herman E.K."/>
            <person name="Lin Y.C."/>
            <person name="Napier J."/>
            <person name="Ogata H."/>
            <person name="Sarno A.F."/>
            <person name="Shmutz J."/>
            <person name="Schroeder D."/>
            <person name="de Vargas C."/>
            <person name="Verret F."/>
            <person name="von Dassow P."/>
            <person name="Valentin K."/>
            <person name="Van de Peer Y."/>
            <person name="Wheeler G."/>
            <person name="Dacks J.B."/>
            <person name="Delwiche C.F."/>
            <person name="Dyhrman S.T."/>
            <person name="Glockner G."/>
            <person name="John U."/>
            <person name="Richards T."/>
            <person name="Worden A.Z."/>
            <person name="Zhang X."/>
            <person name="Grigoriev I.V."/>
            <person name="Allen A.E."/>
            <person name="Bidle K."/>
            <person name="Borodovsky M."/>
            <person name="Bowler C."/>
            <person name="Brownlee C."/>
            <person name="Cock J.M."/>
            <person name="Elias M."/>
            <person name="Gladyshev V.N."/>
            <person name="Groth M."/>
            <person name="Guda C."/>
            <person name="Hadaegh A."/>
            <person name="Iglesias-Rodriguez M.D."/>
            <person name="Jenkins J."/>
            <person name="Jones B.M."/>
            <person name="Lawson T."/>
            <person name="Leese F."/>
            <person name="Lindquist E."/>
            <person name="Lobanov A."/>
            <person name="Lomsadze A."/>
            <person name="Malik S.B."/>
            <person name="Marsh M.E."/>
            <person name="Mackinder L."/>
            <person name="Mock T."/>
            <person name="Mueller-Roeber B."/>
            <person name="Pagarete A."/>
            <person name="Parker M."/>
            <person name="Probert I."/>
            <person name="Quesneville H."/>
            <person name="Raines C."/>
            <person name="Rensing S.A."/>
            <person name="Riano-Pachon D.M."/>
            <person name="Richier S."/>
            <person name="Rokitta S."/>
            <person name="Shiraiwa Y."/>
            <person name="Soanes D.M."/>
            <person name="van der Giezen M."/>
            <person name="Wahlund T.M."/>
            <person name="Williams B."/>
            <person name="Wilson W."/>
            <person name="Wolfe G."/>
            <person name="Wurch L.L."/>
        </authorList>
    </citation>
    <scope>NUCLEOTIDE SEQUENCE</scope>
</reference>
<dbReference type="AlphaFoldDB" id="A0A0D3KRP5"/>
<dbReference type="RefSeq" id="XP_005790859.1">
    <property type="nucleotide sequence ID" value="XM_005790802.1"/>
</dbReference>
<keyword evidence="2" id="KW-1185">Reference proteome</keyword>
<dbReference type="GeneID" id="17283699"/>
<dbReference type="KEGG" id="ehx:EMIHUDRAFT_440097"/>
<name>A0A0D3KRP5_EMIH1</name>
<dbReference type="Proteomes" id="UP000013827">
    <property type="component" value="Unassembled WGS sequence"/>
</dbReference>
<dbReference type="HOGENOM" id="CLU_777151_0_0_1"/>
<dbReference type="EnsemblProtists" id="EOD38430">
    <property type="protein sequence ID" value="EOD38430"/>
    <property type="gene ID" value="EMIHUDRAFT_440097"/>
</dbReference>
<evidence type="ECO:0000313" key="2">
    <source>
        <dbReference type="Proteomes" id="UP000013827"/>
    </source>
</evidence>
<sequence length="357" mass="38563">MSASVPPDFINCYTLPIHDTILTRIYEGCEKVLPVSAQLLRHWRPTDPAPRIEYDRLTFSAAKDATEISELLVGGHHVPGGPYQVGALETILRSTGSDPGVKVRHRLVSGQKTADLDVTPSSGTAHRWDVKQVGWPFRWTGDPTTNGMPDGWWGLACEFKLGMTNAQVNLARTPGGGQKLEALLATIGGCTDGYTRFVQFHMPCVRFAAQARGEEQAVYSLTPSGSFKGIRPGVCVTACFECSELEWVDDQGVATQAMGESRGHSSDQLEPPPQSAELLRTIAGKVVIATKKDPDDEDLKPAKPEPVPELCDAVIRRLCQGTGTRARVTVAPGVKRRTGPFPHPGRAIARGAATFSV</sequence>